<dbReference type="PANTHER" id="PTHR43476:SF3">
    <property type="entry name" value="FAD-BINDING MONOOXYGENASE"/>
    <property type="match status" value="1"/>
</dbReference>
<name>A0A1M7Z9P7_9HYPH</name>
<keyword evidence="4" id="KW-1185">Reference proteome</keyword>
<dbReference type="InterPro" id="IPR036188">
    <property type="entry name" value="FAD/NAD-bd_sf"/>
</dbReference>
<reference evidence="3 4" key="1">
    <citation type="submission" date="2016-12" db="EMBL/GenBank/DDBJ databases">
        <authorList>
            <person name="Song W.-J."/>
            <person name="Kurnit D.M."/>
        </authorList>
    </citation>
    <scope>NUCLEOTIDE SEQUENCE [LARGE SCALE GENOMIC DNA]</scope>
    <source>
        <strain evidence="3 4">DSM 19599</strain>
    </source>
</reference>
<protein>
    <submittedName>
        <fullName evidence="3">3-(3-hydroxy-phenyl)propionate hydroxylase</fullName>
    </submittedName>
</protein>
<dbReference type="PRINTS" id="PR00420">
    <property type="entry name" value="RNGMNOXGNASE"/>
</dbReference>
<gene>
    <name evidence="3" type="ORF">SAMN02745172_00851</name>
</gene>
<keyword evidence="1" id="KW-0560">Oxidoreductase</keyword>
<dbReference type="STRING" id="1123029.SAMN02745172_00851"/>
<dbReference type="InterPro" id="IPR050631">
    <property type="entry name" value="PheA/TfdB_FAD_monoxygenase"/>
</dbReference>
<dbReference type="Gene3D" id="3.50.50.60">
    <property type="entry name" value="FAD/NAD(P)-binding domain"/>
    <property type="match status" value="1"/>
</dbReference>
<dbReference type="PANTHER" id="PTHR43476">
    <property type="entry name" value="3-(3-HYDROXY-PHENYL)PROPIONATE/3-HYDROXYCINNAMIC ACID HYDROXYLASE"/>
    <property type="match status" value="1"/>
</dbReference>
<dbReference type="GO" id="GO:0071949">
    <property type="term" value="F:FAD binding"/>
    <property type="evidence" value="ECO:0007669"/>
    <property type="project" value="InterPro"/>
</dbReference>
<dbReference type="GO" id="GO:0008688">
    <property type="term" value="F:3-(3-hydroxyphenyl)propionate hydroxylase activity"/>
    <property type="evidence" value="ECO:0007669"/>
    <property type="project" value="TreeGrafter"/>
</dbReference>
<dbReference type="OrthoDB" id="9791689at2"/>
<dbReference type="GO" id="GO:0019622">
    <property type="term" value="P:3-(3-hydroxy)phenylpropionate catabolic process"/>
    <property type="evidence" value="ECO:0007669"/>
    <property type="project" value="TreeGrafter"/>
</dbReference>
<proteinExistence type="predicted"/>
<evidence type="ECO:0000313" key="4">
    <source>
        <dbReference type="Proteomes" id="UP000186406"/>
    </source>
</evidence>
<organism evidence="3 4">
    <name type="scientific">Pseudoxanthobacter soli DSM 19599</name>
    <dbReference type="NCBI Taxonomy" id="1123029"/>
    <lineage>
        <taxon>Bacteria</taxon>
        <taxon>Pseudomonadati</taxon>
        <taxon>Pseudomonadota</taxon>
        <taxon>Alphaproteobacteria</taxon>
        <taxon>Hyphomicrobiales</taxon>
        <taxon>Segnochrobactraceae</taxon>
        <taxon>Pseudoxanthobacter</taxon>
    </lineage>
</organism>
<evidence type="ECO:0000256" key="1">
    <source>
        <dbReference type="ARBA" id="ARBA00023002"/>
    </source>
</evidence>
<feature type="domain" description="FAD-binding" evidence="2">
    <location>
        <begin position="11"/>
        <end position="348"/>
    </location>
</feature>
<dbReference type="EMBL" id="FRXO01000001">
    <property type="protein sequence ID" value="SHO61657.1"/>
    <property type="molecule type" value="Genomic_DNA"/>
</dbReference>
<sequence>MNDLRRDEESFDVLVVGFGPAGATAAGILGRMGHRTLVVDRLEGIYEKPRAIALDHEIFRHFDNMGIAEAVVPHVAPFTASQHFGAEGQLIRRIDMVPEPYPLGYTPSLVFTQPPVEAELRRHAQSFPSVTVEMGVELVGLSDRGGHVEARLRGGDGGSRTVRARYVLGCDGASSSVRELAGIRLEDLIFDEPWLVVDVLVDDLGLAKLPQTSAQFCNPARPTSFVMGPKNHRRWEIMLLPGEDPRRMEQPDQVWALLAPWLEPTDGTLWRAAAYRFHALVADDWRRGHILIAGDAAHQQPPFFGQGMCQGLRDVTNVLWKLDRVLRGASDEALLDTYTAERKQHVIELTGKIKAVGRSICERDPEAARRRDAQVLAEGGGAALTITRQEIIPPLRDGFIAGEDAPARGTLFVQPHIKAAAGWQLLDRVAGAGWRVILDGRRVAPGSVGSLPAGLGDVVVKAVAPPDLASAGQDLLIERDGVLADWFDRHGVVGALIRPDHYVFGAARSVSELTGLIEEAARRLVPDPALAGAPARRAAG</sequence>
<evidence type="ECO:0000313" key="3">
    <source>
        <dbReference type="EMBL" id="SHO61657.1"/>
    </source>
</evidence>
<dbReference type="NCBIfam" id="NF004829">
    <property type="entry name" value="PRK06183.1-3"/>
    <property type="match status" value="1"/>
</dbReference>
<dbReference type="Gene3D" id="3.30.9.10">
    <property type="entry name" value="D-Amino Acid Oxidase, subunit A, domain 2"/>
    <property type="match status" value="1"/>
</dbReference>
<dbReference type="SUPFAM" id="SSF51905">
    <property type="entry name" value="FAD/NAD(P)-binding domain"/>
    <property type="match status" value="1"/>
</dbReference>
<dbReference type="AlphaFoldDB" id="A0A1M7Z9P7"/>
<dbReference type="RefSeq" id="WP_073626075.1">
    <property type="nucleotide sequence ID" value="NZ_FRXO01000001.1"/>
</dbReference>
<accession>A0A1M7Z9P7</accession>
<evidence type="ECO:0000259" key="2">
    <source>
        <dbReference type="Pfam" id="PF01494"/>
    </source>
</evidence>
<dbReference type="Proteomes" id="UP000186406">
    <property type="component" value="Unassembled WGS sequence"/>
</dbReference>
<dbReference type="Pfam" id="PF01494">
    <property type="entry name" value="FAD_binding_3"/>
    <property type="match status" value="1"/>
</dbReference>
<dbReference type="InterPro" id="IPR002938">
    <property type="entry name" value="FAD-bd"/>
</dbReference>